<dbReference type="Proteomes" id="UP000441754">
    <property type="component" value="Unassembled WGS sequence"/>
</dbReference>
<name>A0A7K0ERW3_9BACT</name>
<dbReference type="OrthoDB" id="902560at2"/>
<feature type="domain" description="Dystroglycan-type cadherin-like" evidence="1">
    <location>
        <begin position="859"/>
        <end position="948"/>
    </location>
</feature>
<dbReference type="SMART" id="SM00736">
    <property type="entry name" value="CADG"/>
    <property type="match status" value="1"/>
</dbReference>
<dbReference type="InterPro" id="IPR026444">
    <property type="entry name" value="Secre_tail"/>
</dbReference>
<dbReference type="InterPro" id="IPR015919">
    <property type="entry name" value="Cadherin-like_sf"/>
</dbReference>
<dbReference type="InterPro" id="IPR006644">
    <property type="entry name" value="Cadg"/>
</dbReference>
<comment type="caution">
    <text evidence="2">The sequence shown here is derived from an EMBL/GenBank/DDBJ whole genome shotgun (WGS) entry which is preliminary data.</text>
</comment>
<proteinExistence type="predicted"/>
<gene>
    <name evidence="2" type="ORF">GJJ30_24845</name>
</gene>
<keyword evidence="3" id="KW-1185">Reference proteome</keyword>
<accession>A0A7K0ERW3</accession>
<evidence type="ECO:0000259" key="1">
    <source>
        <dbReference type="SMART" id="SM00736"/>
    </source>
</evidence>
<evidence type="ECO:0000313" key="2">
    <source>
        <dbReference type="EMBL" id="MRS64550.1"/>
    </source>
</evidence>
<dbReference type="EMBL" id="WJXZ01000014">
    <property type="protein sequence ID" value="MRS64550.1"/>
    <property type="molecule type" value="Genomic_DNA"/>
</dbReference>
<organism evidence="2 3">
    <name type="scientific">Larkinella terrae</name>
    <dbReference type="NCBI Taxonomy" id="2025311"/>
    <lineage>
        <taxon>Bacteria</taxon>
        <taxon>Pseudomonadati</taxon>
        <taxon>Bacteroidota</taxon>
        <taxon>Cytophagia</taxon>
        <taxon>Cytophagales</taxon>
        <taxon>Spirosomataceae</taxon>
        <taxon>Larkinella</taxon>
    </lineage>
</organism>
<dbReference type="NCBIfam" id="TIGR04183">
    <property type="entry name" value="Por_Secre_tail"/>
    <property type="match status" value="1"/>
</dbReference>
<dbReference type="SUPFAM" id="SSF49313">
    <property type="entry name" value="Cadherin-like"/>
    <property type="match status" value="1"/>
</dbReference>
<protein>
    <submittedName>
        <fullName evidence="2">T9SS type A sorting domain-containing protein</fullName>
    </submittedName>
</protein>
<evidence type="ECO:0000313" key="3">
    <source>
        <dbReference type="Proteomes" id="UP000441754"/>
    </source>
</evidence>
<reference evidence="2 3" key="1">
    <citation type="journal article" date="2018" name="Antonie Van Leeuwenhoek">
        <title>Larkinella terrae sp. nov., isolated from soil on Jeju Island, South Korea.</title>
        <authorList>
            <person name="Ten L.N."/>
            <person name="Jeon J."/>
            <person name="Park S.J."/>
            <person name="Park S."/>
            <person name="Lee S.Y."/>
            <person name="Kim M.K."/>
            <person name="Jung H.Y."/>
        </authorList>
    </citation>
    <scope>NUCLEOTIDE SEQUENCE [LARGE SCALE GENOMIC DNA]</scope>
    <source>
        <strain evidence="2 3">KCTC 52001</strain>
    </source>
</reference>
<dbReference type="GO" id="GO:0005509">
    <property type="term" value="F:calcium ion binding"/>
    <property type="evidence" value="ECO:0007669"/>
    <property type="project" value="InterPro"/>
</dbReference>
<dbReference type="InterPro" id="IPR011050">
    <property type="entry name" value="Pectin_lyase_fold/virulence"/>
</dbReference>
<dbReference type="AlphaFoldDB" id="A0A7K0ERW3"/>
<dbReference type="SUPFAM" id="SSF51126">
    <property type="entry name" value="Pectin lyase-like"/>
    <property type="match status" value="1"/>
</dbReference>
<dbReference type="GO" id="GO:0016020">
    <property type="term" value="C:membrane"/>
    <property type="evidence" value="ECO:0007669"/>
    <property type="project" value="InterPro"/>
</dbReference>
<dbReference type="Gene3D" id="2.60.40.10">
    <property type="entry name" value="Immunoglobulins"/>
    <property type="match status" value="1"/>
</dbReference>
<sequence>MALITYNLMKNPLRFNSSRPAWGWHLLGLFFLCQMTTFAQSKTWFVKPDSSAVNDGQSWNTATSLFTALSKAKAGDQVWAMQGIYFLFRNSELANLNYQNLKALANRTVRIPSGVKVYGQFAGDESELAARHGNESQLRSIIYNSYVVTFLNASAETLLDGFHIVGNYSEHYFNADPYYDPEVGGMVTPPTYYVDVFGLGSTYAISSLNRLGNAIMNVAYQGTSEPTVTNCRIDCAGSSWFGGMVTNLAYQAGSHANLRILNSAFDNEVGQYTRGAAVLNYGYDNGDADLLLYNCRMDNFQLLPIAAPPFFDVSNVVCALMINAGNTNSTTRVLNCQFDGIGGAQSIRQPSGPLYVLANIVNGGTAEMTNCYLNLFYNTLGGKENGWPVGFTAGVTLSHTIFGPGIPDHDVNVNPPPGQGYKNGPIVYGGPTDPARHLINTANGTPTLGSCNSLTTDRGDNTLLERWPDLATVPGLADRLNNGPIDIGNAESNPNVYLQTTTGVNSLTVNKGASDVNLLGKFCGGTVNWSANNGSSGQGAIIPVATDQVGTITYQATCTTNSCTSNASSVSVTVRDASVAPPTDLMFTNDGPLTCSKTFVTLTASTTATGVGYTIKSIYGTVSSGSTNPSTSVNLPGSYTVIATNAGGSATAVTVVTSQTALDAPNWSASGSSNLSVTQGAPAVSLNATNCSGTLTWTGPGSTTGTGSVSVPTSATGVFVYSAVCQVGSCVSPATSATVTVNAPPVTTGNFEGFLTTVNCQEMRGWAWDRNRPNTPLIVEFFAENTSLGTVEAKNFRPDLKDAGKGNGEHGYVFSTPEAAKTGSELRISAKVQGSDYLLKGSPLKLTCPASNTVVNQPPVAPTTGPLSATLGVGLTTILPAFTDPESQPLTYALSGLPGGLQFTAASRTLSGTPTTEGTFLLSYSASDGQKTASVNLTLVIAPGSSTSPVVTGNFEGFLDKVECGSIRGWVWDRNKPNSPLTVQFFADGVAIGTTEANIYRDDLKNAGKGNGAHAYSFITPVGLKDNVRRLISAKVLGSTYTLKESGKALQCAPASRLSAETGSELQVNVLGNPVLDQIVVEVRGAEGQPLQWQLTDASGRLVHQREIKIAQSVEWQSFAVGQQPAGLFFLRVTSGLKSVTTKVLKR</sequence>
<dbReference type="InterPro" id="IPR013783">
    <property type="entry name" value="Ig-like_fold"/>
</dbReference>